<sequence length="103" mass="11670">MSRAVCNVGARVGSLAAPLIVYSRHWFHETPIIVFAIMLTIQWGIVFFIFPETKNRPLPDEICDDNENVDKDDEEKVLSKNDEKIDQGSGLISPNEKERLAKV</sequence>
<reference evidence="2" key="1">
    <citation type="submission" date="2022-11" db="UniProtKB">
        <authorList>
            <consortium name="WormBaseParasite"/>
        </authorList>
    </citation>
    <scope>IDENTIFICATION</scope>
</reference>
<evidence type="ECO:0000313" key="1">
    <source>
        <dbReference type="Proteomes" id="UP000887579"/>
    </source>
</evidence>
<dbReference type="Proteomes" id="UP000887579">
    <property type="component" value="Unplaced"/>
</dbReference>
<accession>A0AC34GFK6</accession>
<name>A0AC34GFK6_9BILA</name>
<dbReference type="WBParaSite" id="ES5_v2.g28554.t1">
    <property type="protein sequence ID" value="ES5_v2.g28554.t1"/>
    <property type="gene ID" value="ES5_v2.g28554"/>
</dbReference>
<organism evidence="1 2">
    <name type="scientific">Panagrolaimus sp. ES5</name>
    <dbReference type="NCBI Taxonomy" id="591445"/>
    <lineage>
        <taxon>Eukaryota</taxon>
        <taxon>Metazoa</taxon>
        <taxon>Ecdysozoa</taxon>
        <taxon>Nematoda</taxon>
        <taxon>Chromadorea</taxon>
        <taxon>Rhabditida</taxon>
        <taxon>Tylenchina</taxon>
        <taxon>Panagrolaimomorpha</taxon>
        <taxon>Panagrolaimoidea</taxon>
        <taxon>Panagrolaimidae</taxon>
        <taxon>Panagrolaimus</taxon>
    </lineage>
</organism>
<proteinExistence type="predicted"/>
<evidence type="ECO:0000313" key="2">
    <source>
        <dbReference type="WBParaSite" id="ES5_v2.g28554.t1"/>
    </source>
</evidence>
<protein>
    <submittedName>
        <fullName evidence="2">Uncharacterized protein</fullName>
    </submittedName>
</protein>